<evidence type="ECO:0000256" key="4">
    <source>
        <dbReference type="ARBA" id="ARBA00052904"/>
    </source>
</evidence>
<keyword evidence="2 7" id="KW-0378">Hydrolase</keyword>
<dbReference type="PANTHER" id="PTHR47799:SF1">
    <property type="entry name" value="OMEGA-AMIDASE YAFV"/>
    <property type="match status" value="1"/>
</dbReference>
<keyword evidence="8" id="KW-1185">Reference proteome</keyword>
<accession>A0A4R6TNI9</accession>
<dbReference type="AlphaFoldDB" id="A0A4R6TNI9"/>
<dbReference type="OrthoDB" id="9811121at2"/>
<dbReference type="FunFam" id="3.60.110.10:FF:000004">
    <property type="entry name" value="Carbon-nitrogen hydrolase"/>
    <property type="match status" value="1"/>
</dbReference>
<evidence type="ECO:0000259" key="6">
    <source>
        <dbReference type="PROSITE" id="PS50263"/>
    </source>
</evidence>
<evidence type="ECO:0000313" key="7">
    <source>
        <dbReference type="EMBL" id="TDQ33104.1"/>
    </source>
</evidence>
<organism evidence="7 8">
    <name type="scientific">Zeaxanthinibacter enoshimensis</name>
    <dbReference type="NCBI Taxonomy" id="392009"/>
    <lineage>
        <taxon>Bacteria</taxon>
        <taxon>Pseudomonadati</taxon>
        <taxon>Bacteroidota</taxon>
        <taxon>Flavobacteriia</taxon>
        <taxon>Flavobacteriales</taxon>
        <taxon>Flavobacteriaceae</taxon>
        <taxon>Zeaxanthinibacter</taxon>
    </lineage>
</organism>
<dbReference type="EC" id="3.5.1.3" evidence="3"/>
<gene>
    <name evidence="7" type="ORF">CLV82_0942</name>
</gene>
<proteinExistence type="inferred from homology"/>
<protein>
    <recommendedName>
        <fullName evidence="5">Omega-amidase YafV</fullName>
        <ecNumber evidence="3">3.5.1.3</ecNumber>
    </recommendedName>
</protein>
<feature type="domain" description="CN hydrolase" evidence="6">
    <location>
        <begin position="5"/>
        <end position="235"/>
    </location>
</feature>
<dbReference type="EMBL" id="SNYI01000001">
    <property type="protein sequence ID" value="TDQ33104.1"/>
    <property type="molecule type" value="Genomic_DNA"/>
</dbReference>
<sequence>MADKLNVALVQTPLVWEDPAANRNVLENFIRGIRENTDLVILPEMFTTAFTMTPQHIAKEEGPATINWMQDLGGELNLAITGSIVFQDGDNFYNRLCFVTPDGSVHTYDKRHTFTLAGEDKVYQAGRERLIVSFKGFRICPLVCYDLRFPVWSRNTENYDLLIYVANWPAPRVAAWDILLKARAVENMSYCIGVNRIGTDHTGHEYAGHSAVYDALGSTIAYSEEETVLYATLEKEKLDEVRGKLKFLQDRDAFTLQP</sequence>
<dbReference type="Proteomes" id="UP000295468">
    <property type="component" value="Unassembled WGS sequence"/>
</dbReference>
<dbReference type="SUPFAM" id="SSF56317">
    <property type="entry name" value="Carbon-nitrogen hydrolase"/>
    <property type="match status" value="1"/>
</dbReference>
<dbReference type="Gene3D" id="3.60.110.10">
    <property type="entry name" value="Carbon-nitrogen hydrolase"/>
    <property type="match status" value="1"/>
</dbReference>
<name>A0A4R6TNI9_9FLAO</name>
<dbReference type="InterPro" id="IPR036526">
    <property type="entry name" value="C-N_Hydrolase_sf"/>
</dbReference>
<evidence type="ECO:0000256" key="3">
    <source>
        <dbReference type="ARBA" id="ARBA00039118"/>
    </source>
</evidence>
<reference evidence="7 8" key="1">
    <citation type="submission" date="2019-03" db="EMBL/GenBank/DDBJ databases">
        <title>Genomic Encyclopedia of Archaeal and Bacterial Type Strains, Phase II (KMG-II): from individual species to whole genera.</title>
        <authorList>
            <person name="Goeker M."/>
        </authorList>
    </citation>
    <scope>NUCLEOTIDE SEQUENCE [LARGE SCALE GENOMIC DNA]</scope>
    <source>
        <strain evidence="7 8">DSM 18435</strain>
    </source>
</reference>
<evidence type="ECO:0000256" key="1">
    <source>
        <dbReference type="ARBA" id="ARBA00010613"/>
    </source>
</evidence>
<dbReference type="NCBIfam" id="NF007757">
    <property type="entry name" value="PRK10438.1"/>
    <property type="match status" value="1"/>
</dbReference>
<dbReference type="PANTHER" id="PTHR47799">
    <property type="entry name" value="OMEGA-AMIDASE YAFV"/>
    <property type="match status" value="1"/>
</dbReference>
<dbReference type="InterPro" id="IPR003010">
    <property type="entry name" value="C-N_Hydrolase"/>
</dbReference>
<dbReference type="InterPro" id="IPR052737">
    <property type="entry name" value="Omega-amidase_YafV"/>
</dbReference>
<evidence type="ECO:0000256" key="5">
    <source>
        <dbReference type="ARBA" id="ARBA00072139"/>
    </source>
</evidence>
<dbReference type="RefSeq" id="WP_133643117.1">
    <property type="nucleotide sequence ID" value="NZ_SNYI01000001.1"/>
</dbReference>
<comment type="similarity">
    <text evidence="1">Belongs to the carbon-nitrogen hydrolase superfamily. NIT1/NIT2 family.</text>
</comment>
<evidence type="ECO:0000256" key="2">
    <source>
        <dbReference type="ARBA" id="ARBA00022801"/>
    </source>
</evidence>
<dbReference type="CDD" id="cd07575">
    <property type="entry name" value="Xc-1258_like"/>
    <property type="match status" value="1"/>
</dbReference>
<comment type="catalytic activity">
    <reaction evidence="4">
        <text>a monoamide of a dicarboxylate + H2O = a dicarboxylate + NH4(+)</text>
        <dbReference type="Rhea" id="RHEA:11716"/>
        <dbReference type="ChEBI" id="CHEBI:15377"/>
        <dbReference type="ChEBI" id="CHEBI:28938"/>
        <dbReference type="ChEBI" id="CHEBI:28965"/>
        <dbReference type="ChEBI" id="CHEBI:77450"/>
        <dbReference type="EC" id="3.5.1.3"/>
    </reaction>
</comment>
<dbReference type="PROSITE" id="PS50263">
    <property type="entry name" value="CN_HYDROLASE"/>
    <property type="match status" value="1"/>
</dbReference>
<evidence type="ECO:0000313" key="8">
    <source>
        <dbReference type="Proteomes" id="UP000295468"/>
    </source>
</evidence>
<dbReference type="GO" id="GO:0106008">
    <property type="term" value="F:2-oxoglutaramate amidase activity"/>
    <property type="evidence" value="ECO:0007669"/>
    <property type="project" value="TreeGrafter"/>
</dbReference>
<dbReference type="GO" id="GO:0050152">
    <property type="term" value="F:omega-amidase activity"/>
    <property type="evidence" value="ECO:0007669"/>
    <property type="project" value="UniProtKB-EC"/>
</dbReference>
<dbReference type="Pfam" id="PF00795">
    <property type="entry name" value="CN_hydrolase"/>
    <property type="match status" value="1"/>
</dbReference>
<comment type="caution">
    <text evidence="7">The sequence shown here is derived from an EMBL/GenBank/DDBJ whole genome shotgun (WGS) entry which is preliminary data.</text>
</comment>